<protein>
    <submittedName>
        <fullName evidence="2">(raccoon dog) hypothetical protein</fullName>
    </submittedName>
</protein>
<accession>A0A811ZAZ2</accession>
<dbReference type="AlphaFoldDB" id="A0A811ZAZ2"/>
<name>A0A811ZAZ2_NYCPR</name>
<evidence type="ECO:0000256" key="1">
    <source>
        <dbReference type="SAM" id="MobiDB-lite"/>
    </source>
</evidence>
<dbReference type="EMBL" id="CAJHUB010000760">
    <property type="protein sequence ID" value="CAD7685888.1"/>
    <property type="molecule type" value="Genomic_DNA"/>
</dbReference>
<comment type="caution">
    <text evidence="2">The sequence shown here is derived from an EMBL/GenBank/DDBJ whole genome shotgun (WGS) entry which is preliminary data.</text>
</comment>
<evidence type="ECO:0000313" key="2">
    <source>
        <dbReference type="EMBL" id="CAD7685888.1"/>
    </source>
</evidence>
<proteinExistence type="predicted"/>
<dbReference type="Proteomes" id="UP000645828">
    <property type="component" value="Unassembled WGS sequence"/>
</dbReference>
<sequence>MAGVPGARMEWRRACAGRMRAAVGGAALRGLGRRSRFPAAVARGQRSSGALRVPRARTRVAQSAPVKSRPELAPAPRAGLQVEAPRCPPPRARCPATQPSQAPYTVDQALAPPRPGGQVGGPVCAARVGGGRGTRPGAARETPDPPSPPRTPELGQAPGLPGGRSPDPWPWGAVDGGRGAYTGVGADPSS</sequence>
<evidence type="ECO:0000313" key="3">
    <source>
        <dbReference type="Proteomes" id="UP000645828"/>
    </source>
</evidence>
<feature type="region of interest" description="Disordered" evidence="1">
    <location>
        <begin position="39"/>
        <end position="190"/>
    </location>
</feature>
<gene>
    <name evidence="2" type="ORF">NYPRO_LOCUS18681</name>
</gene>
<organism evidence="2 3">
    <name type="scientific">Nyctereutes procyonoides</name>
    <name type="common">Raccoon dog</name>
    <name type="synonym">Canis procyonoides</name>
    <dbReference type="NCBI Taxonomy" id="34880"/>
    <lineage>
        <taxon>Eukaryota</taxon>
        <taxon>Metazoa</taxon>
        <taxon>Chordata</taxon>
        <taxon>Craniata</taxon>
        <taxon>Vertebrata</taxon>
        <taxon>Euteleostomi</taxon>
        <taxon>Mammalia</taxon>
        <taxon>Eutheria</taxon>
        <taxon>Laurasiatheria</taxon>
        <taxon>Carnivora</taxon>
        <taxon>Caniformia</taxon>
        <taxon>Canidae</taxon>
        <taxon>Nyctereutes</taxon>
    </lineage>
</organism>
<reference evidence="2" key="1">
    <citation type="submission" date="2020-12" db="EMBL/GenBank/DDBJ databases">
        <authorList>
            <consortium name="Molecular Ecology Group"/>
        </authorList>
    </citation>
    <scope>NUCLEOTIDE SEQUENCE</scope>
    <source>
        <strain evidence="2">TBG_1078</strain>
    </source>
</reference>
<keyword evidence="3" id="KW-1185">Reference proteome</keyword>